<dbReference type="InterPro" id="IPR046342">
    <property type="entry name" value="CBS_dom_sf"/>
</dbReference>
<dbReference type="GO" id="GO:0015697">
    <property type="term" value="P:quaternary ammonium group transport"/>
    <property type="evidence" value="ECO:0007669"/>
    <property type="project" value="UniProtKB-ARBA"/>
</dbReference>
<name>A0A4R5MGT2_9BURK</name>
<keyword evidence="9" id="KW-1185">Reference proteome</keyword>
<dbReference type="Gene3D" id="3.40.50.300">
    <property type="entry name" value="P-loop containing nucleotide triphosphate hydrolases"/>
    <property type="match status" value="1"/>
</dbReference>
<comment type="caution">
    <text evidence="8">The sequence shown here is derived from an EMBL/GenBank/DDBJ whole genome shotgun (WGS) entry which is preliminary data.</text>
</comment>
<protein>
    <submittedName>
        <fullName evidence="8">ABC transporter ATP-binding protein</fullName>
    </submittedName>
</protein>
<dbReference type="PANTHER" id="PTHR43117:SF4">
    <property type="entry name" value="OSMOPROTECTANT IMPORT ATP-BINDING PROTEIN OSMV"/>
    <property type="match status" value="1"/>
</dbReference>
<evidence type="ECO:0000256" key="4">
    <source>
        <dbReference type="ARBA" id="ARBA00022519"/>
    </source>
</evidence>
<sequence length="315" mass="33627">MIEFDHVSRRFGETAAVDRVSLAIARGSITALVGASGSGKSTLLRMINRLIAPDEGAVRIDGANIATLPEVALRRGIGYVIQGNGLFPHWTVARNIATVPRLLGWDAARIEARVRELLERFGLDPAVHANKLPHALSGGQQQRVGVARALAAEPQILLMDEPFGALDPIIRARAQDDLLALQRRLGITIVIVTHDMDEALRLGDQIVVMERGRVLQAGTPQQILARPATDFVGQLIGDSDRALRLLALTPVAEAAEPGEAGGLAGTNVSASDTLRDAMGALLWHGLGSLPVTDEDGVARRRISLSAIVARARRPL</sequence>
<dbReference type="PANTHER" id="PTHR43117">
    <property type="entry name" value="OSMOPROTECTANT IMPORT ATP-BINDING PROTEIN OSMV"/>
    <property type="match status" value="1"/>
</dbReference>
<accession>A0A4R5MGT2</accession>
<dbReference type="GO" id="GO:0005524">
    <property type="term" value="F:ATP binding"/>
    <property type="evidence" value="ECO:0007669"/>
    <property type="project" value="UniProtKB-KW"/>
</dbReference>
<proteinExistence type="inferred from homology"/>
<dbReference type="InterPro" id="IPR003593">
    <property type="entry name" value="AAA+_ATPase"/>
</dbReference>
<dbReference type="InterPro" id="IPR003439">
    <property type="entry name" value="ABC_transporter-like_ATP-bd"/>
</dbReference>
<evidence type="ECO:0000259" key="7">
    <source>
        <dbReference type="PROSITE" id="PS50893"/>
    </source>
</evidence>
<evidence type="ECO:0000313" key="9">
    <source>
        <dbReference type="Proteomes" id="UP000295722"/>
    </source>
</evidence>
<keyword evidence="5" id="KW-0547">Nucleotide-binding</keyword>
<dbReference type="EMBL" id="SMRP01000001">
    <property type="protein sequence ID" value="TDG25980.1"/>
    <property type="molecule type" value="Genomic_DNA"/>
</dbReference>
<dbReference type="FunFam" id="3.40.50.300:FF:000425">
    <property type="entry name" value="Probable ABC transporter, ATP-binding subunit"/>
    <property type="match status" value="1"/>
</dbReference>
<evidence type="ECO:0000256" key="1">
    <source>
        <dbReference type="ARBA" id="ARBA00005417"/>
    </source>
</evidence>
<dbReference type="RefSeq" id="WP_133193032.1">
    <property type="nucleotide sequence ID" value="NZ_JBHUCW010000015.1"/>
</dbReference>
<dbReference type="SMART" id="SM00382">
    <property type="entry name" value="AAA"/>
    <property type="match status" value="1"/>
</dbReference>
<dbReference type="PROSITE" id="PS50893">
    <property type="entry name" value="ABC_TRANSPORTER_2"/>
    <property type="match status" value="1"/>
</dbReference>
<keyword evidence="4" id="KW-0997">Cell inner membrane</keyword>
<dbReference type="AlphaFoldDB" id="A0A4R5MGT2"/>
<evidence type="ECO:0000256" key="6">
    <source>
        <dbReference type="ARBA" id="ARBA00022840"/>
    </source>
</evidence>
<keyword evidence="6 8" id="KW-0067">ATP-binding</keyword>
<dbReference type="Pfam" id="PF00005">
    <property type="entry name" value="ABC_tran"/>
    <property type="match status" value="1"/>
</dbReference>
<comment type="similarity">
    <text evidence="1">Belongs to the ABC transporter superfamily.</text>
</comment>
<reference evidence="8 9" key="1">
    <citation type="submission" date="2019-03" db="EMBL/GenBank/DDBJ databases">
        <title>Paraburkholderia sp. 4M-K11, isolated from subtropical forest soil.</title>
        <authorList>
            <person name="Gao Z.-H."/>
            <person name="Qiu L.-H."/>
        </authorList>
    </citation>
    <scope>NUCLEOTIDE SEQUENCE [LARGE SCALE GENOMIC DNA]</scope>
    <source>
        <strain evidence="8 9">4M-K11</strain>
    </source>
</reference>
<evidence type="ECO:0000313" key="8">
    <source>
        <dbReference type="EMBL" id="TDG25980.1"/>
    </source>
</evidence>
<feature type="domain" description="ABC transporter" evidence="7">
    <location>
        <begin position="2"/>
        <end position="236"/>
    </location>
</feature>
<evidence type="ECO:0000256" key="3">
    <source>
        <dbReference type="ARBA" id="ARBA00022475"/>
    </source>
</evidence>
<dbReference type="GO" id="GO:0016887">
    <property type="term" value="F:ATP hydrolysis activity"/>
    <property type="evidence" value="ECO:0007669"/>
    <property type="project" value="InterPro"/>
</dbReference>
<dbReference type="Proteomes" id="UP000295722">
    <property type="component" value="Unassembled WGS sequence"/>
</dbReference>
<dbReference type="InterPro" id="IPR017871">
    <property type="entry name" value="ABC_transporter-like_CS"/>
</dbReference>
<evidence type="ECO:0000256" key="2">
    <source>
        <dbReference type="ARBA" id="ARBA00022448"/>
    </source>
</evidence>
<gene>
    <name evidence="8" type="ORF">EYW47_01035</name>
</gene>
<organism evidence="8 9">
    <name type="scientific">Paraburkholderia silviterrae</name>
    <dbReference type="NCBI Taxonomy" id="2528715"/>
    <lineage>
        <taxon>Bacteria</taxon>
        <taxon>Pseudomonadati</taxon>
        <taxon>Pseudomonadota</taxon>
        <taxon>Betaproteobacteria</taxon>
        <taxon>Burkholderiales</taxon>
        <taxon>Burkholderiaceae</taxon>
        <taxon>Paraburkholderia</taxon>
    </lineage>
</organism>
<keyword evidence="4" id="KW-0472">Membrane</keyword>
<dbReference type="InterPro" id="IPR027417">
    <property type="entry name" value="P-loop_NTPase"/>
</dbReference>
<keyword evidence="3" id="KW-1003">Cell membrane</keyword>
<evidence type="ECO:0000256" key="5">
    <source>
        <dbReference type="ARBA" id="ARBA00022741"/>
    </source>
</evidence>
<dbReference type="SUPFAM" id="SSF52540">
    <property type="entry name" value="P-loop containing nucleoside triphosphate hydrolases"/>
    <property type="match status" value="1"/>
</dbReference>
<keyword evidence="2" id="KW-0813">Transport</keyword>
<dbReference type="OrthoDB" id="5298774at2"/>
<dbReference type="SUPFAM" id="SSF54631">
    <property type="entry name" value="CBS-domain pair"/>
    <property type="match status" value="1"/>
</dbReference>
<dbReference type="PROSITE" id="PS00211">
    <property type="entry name" value="ABC_TRANSPORTER_1"/>
    <property type="match status" value="1"/>
</dbReference>